<organism evidence="2 3">
    <name type="scientific">Salvelinus namaycush</name>
    <name type="common">Lake trout</name>
    <name type="synonym">Salmo namaycush</name>
    <dbReference type="NCBI Taxonomy" id="8040"/>
    <lineage>
        <taxon>Eukaryota</taxon>
        <taxon>Metazoa</taxon>
        <taxon>Chordata</taxon>
        <taxon>Craniata</taxon>
        <taxon>Vertebrata</taxon>
        <taxon>Euteleostomi</taxon>
        <taxon>Actinopterygii</taxon>
        <taxon>Neopterygii</taxon>
        <taxon>Teleostei</taxon>
        <taxon>Protacanthopterygii</taxon>
        <taxon>Salmoniformes</taxon>
        <taxon>Salmonidae</taxon>
        <taxon>Salmoninae</taxon>
        <taxon>Salvelinus</taxon>
    </lineage>
</organism>
<evidence type="ECO:0000313" key="2">
    <source>
        <dbReference type="Proteomes" id="UP000808372"/>
    </source>
</evidence>
<gene>
    <name evidence="3" type="primary">LOC120061170</name>
</gene>
<sequence>MHLTRPKSSKGRSRPNLSHTPNMDVVDSFHNTPLIPKPPSMGYDRSGRCLRSHSRSQSLFRQSNQLSVKQDPDYLDTVPEVPSLPFPWNKYKPLPSIEKKPSEEGVSLRGMEEKTSKLSLSDSLIVQARQGHGEHQLSSVRIRSVSRSNPEIGNMSEVLCKVCPTPNPPGLSVMATTPEAESPPVFSPGTPDPLSLLLAIRAPCGRRFEYHFLPTDTLLTVLASAEARYGARYEHGYIEIVDGYVKSGADRPLRRTFIDLNMTLAQCGILNRSVLCIFQEDMDSA</sequence>
<reference evidence="3" key="1">
    <citation type="submission" date="2025-08" db="UniProtKB">
        <authorList>
            <consortium name="RefSeq"/>
        </authorList>
    </citation>
    <scope>IDENTIFICATION</scope>
    <source>
        <tissue evidence="3">White muscle</tissue>
    </source>
</reference>
<dbReference type="GeneID" id="120061170"/>
<dbReference type="KEGG" id="snh:120061170"/>
<feature type="region of interest" description="Disordered" evidence="1">
    <location>
        <begin position="1"/>
        <end position="64"/>
    </location>
</feature>
<feature type="compositionally biased region" description="Basic residues" evidence="1">
    <location>
        <begin position="1"/>
        <end position="13"/>
    </location>
</feature>
<evidence type="ECO:0000313" key="3">
    <source>
        <dbReference type="RefSeq" id="XP_038866688.1"/>
    </source>
</evidence>
<protein>
    <submittedName>
        <fullName evidence="3">UBX domain-containing protein 10-like</fullName>
    </submittedName>
</protein>
<dbReference type="Proteomes" id="UP000808372">
    <property type="component" value="Chromosome 16"/>
</dbReference>
<proteinExistence type="predicted"/>
<dbReference type="AlphaFoldDB" id="A0A8U1GY44"/>
<dbReference type="InterPro" id="IPR029071">
    <property type="entry name" value="Ubiquitin-like_domsf"/>
</dbReference>
<name>A0A8U1GY44_SALNM</name>
<dbReference type="SUPFAM" id="SSF54236">
    <property type="entry name" value="Ubiquitin-like"/>
    <property type="match status" value="1"/>
</dbReference>
<dbReference type="RefSeq" id="XP_038866688.1">
    <property type="nucleotide sequence ID" value="XM_039010760.1"/>
</dbReference>
<accession>A0A8U1GY44</accession>
<evidence type="ECO:0000256" key="1">
    <source>
        <dbReference type="SAM" id="MobiDB-lite"/>
    </source>
</evidence>
<feature type="compositionally biased region" description="Polar residues" evidence="1">
    <location>
        <begin position="55"/>
        <end position="64"/>
    </location>
</feature>
<keyword evidence="2" id="KW-1185">Reference proteome</keyword>